<evidence type="ECO:0000313" key="2">
    <source>
        <dbReference type="EMBL" id="CAA0125348.1"/>
    </source>
</evidence>
<dbReference type="Pfam" id="PF12706">
    <property type="entry name" value="Lactamase_B_2"/>
    <property type="match status" value="1"/>
</dbReference>
<dbReference type="SUPFAM" id="SSF56281">
    <property type="entry name" value="Metallo-hydrolase/oxidoreductase"/>
    <property type="match status" value="1"/>
</dbReference>
<name>A0A5S9R0E9_9GAMM</name>
<dbReference type="AlphaFoldDB" id="A0A5S9R0E9"/>
<evidence type="ECO:0000259" key="1">
    <source>
        <dbReference type="SMART" id="SM00849"/>
    </source>
</evidence>
<dbReference type="SMART" id="SM00849">
    <property type="entry name" value="Lactamase_B"/>
    <property type="match status" value="1"/>
</dbReference>
<dbReference type="Proteomes" id="UP000441399">
    <property type="component" value="Unassembled WGS sequence"/>
</dbReference>
<dbReference type="EMBL" id="CACSIO010000061">
    <property type="protein sequence ID" value="CAA0125348.1"/>
    <property type="molecule type" value="Genomic_DNA"/>
</dbReference>
<keyword evidence="2" id="KW-0378">Hydrolase</keyword>
<keyword evidence="3" id="KW-1185">Reference proteome</keyword>
<organism evidence="2 3">
    <name type="scientific">BD1-7 clade bacterium</name>
    <dbReference type="NCBI Taxonomy" id="2029982"/>
    <lineage>
        <taxon>Bacteria</taxon>
        <taxon>Pseudomonadati</taxon>
        <taxon>Pseudomonadota</taxon>
        <taxon>Gammaproteobacteria</taxon>
        <taxon>Cellvibrionales</taxon>
        <taxon>Spongiibacteraceae</taxon>
        <taxon>BD1-7 clade</taxon>
    </lineage>
</organism>
<protein>
    <submittedName>
        <fullName evidence="2">Metallo-hydrolase YycJ</fullName>
        <ecNumber evidence="2">3.-.-.-</ecNumber>
    </submittedName>
</protein>
<feature type="domain" description="Metallo-beta-lactamase" evidence="1">
    <location>
        <begin position="33"/>
        <end position="201"/>
    </location>
</feature>
<dbReference type="InterPro" id="IPR001279">
    <property type="entry name" value="Metallo-B-lactamas"/>
</dbReference>
<dbReference type="GO" id="GO:0016787">
    <property type="term" value="F:hydrolase activity"/>
    <property type="evidence" value="ECO:0007669"/>
    <property type="project" value="UniProtKB-KW"/>
</dbReference>
<sequence>MTFYPELVAVNSEIADTENPHKLLFCCLGSGSKGNATLVKYADTTVMIDCGFTYKHTIAQLEAFDIDPQSLDAVLVTHEHSDHIKGVRTLSRKLNIPVYLTHGTARSDKIKGAPELQYLVPDVALRIKDIEIIPVTVPHDAHEPCQFLLRAQGRQLGVVTDLGSISGHVQHMFDGCDALVLEANHDVQMLRTGPYPPSLKHRVESDWGHLSNEQAVAFLDALPTLPSRLVLAHISEKNNCLNVVKNTFQRFESRIPTVVYACQNKGFDWLEV</sequence>
<dbReference type="InterPro" id="IPR052533">
    <property type="entry name" value="WalJ/YycJ-like"/>
</dbReference>
<dbReference type="PANTHER" id="PTHR47619:SF1">
    <property type="entry name" value="EXODEOXYRIBONUCLEASE WALJ"/>
    <property type="match status" value="1"/>
</dbReference>
<accession>A0A5S9R0E9</accession>
<dbReference type="EC" id="3.-.-.-" evidence="2"/>
<dbReference type="Gene3D" id="3.60.15.10">
    <property type="entry name" value="Ribonuclease Z/Hydroxyacylglutathione hydrolase-like"/>
    <property type="match status" value="1"/>
</dbReference>
<proteinExistence type="predicted"/>
<gene>
    <name evidence="2" type="primary">yycJ</name>
    <name evidence="2" type="ORF">OPDIPICF_03449</name>
</gene>
<dbReference type="InterPro" id="IPR036866">
    <property type="entry name" value="RibonucZ/Hydroxyglut_hydro"/>
</dbReference>
<reference evidence="2 3" key="1">
    <citation type="submission" date="2019-11" db="EMBL/GenBank/DDBJ databases">
        <authorList>
            <person name="Holert J."/>
        </authorList>
    </citation>
    <scope>NUCLEOTIDE SEQUENCE [LARGE SCALE GENOMIC DNA]</scope>
    <source>
        <strain evidence="2">SB11_3</strain>
    </source>
</reference>
<dbReference type="PANTHER" id="PTHR47619">
    <property type="entry name" value="METALLO-HYDROLASE YYCJ-RELATED"/>
    <property type="match status" value="1"/>
</dbReference>
<evidence type="ECO:0000313" key="3">
    <source>
        <dbReference type="Proteomes" id="UP000441399"/>
    </source>
</evidence>